<dbReference type="Proteomes" id="UP000054538">
    <property type="component" value="Unassembled WGS sequence"/>
</dbReference>
<dbReference type="OrthoDB" id="2338662at2759"/>
<organism evidence="2 3">
    <name type="scientific">Paxillus rubicundulus Ve08.2h10</name>
    <dbReference type="NCBI Taxonomy" id="930991"/>
    <lineage>
        <taxon>Eukaryota</taxon>
        <taxon>Fungi</taxon>
        <taxon>Dikarya</taxon>
        <taxon>Basidiomycota</taxon>
        <taxon>Agaricomycotina</taxon>
        <taxon>Agaricomycetes</taxon>
        <taxon>Agaricomycetidae</taxon>
        <taxon>Boletales</taxon>
        <taxon>Paxilineae</taxon>
        <taxon>Paxillaceae</taxon>
        <taxon>Paxillus</taxon>
    </lineage>
</organism>
<reference evidence="2 3" key="1">
    <citation type="submission" date="2014-04" db="EMBL/GenBank/DDBJ databases">
        <authorList>
            <consortium name="DOE Joint Genome Institute"/>
            <person name="Kuo A."/>
            <person name="Kohler A."/>
            <person name="Jargeat P."/>
            <person name="Nagy L.G."/>
            <person name="Floudas D."/>
            <person name="Copeland A."/>
            <person name="Barry K.W."/>
            <person name="Cichocki N."/>
            <person name="Veneault-Fourrey C."/>
            <person name="LaButti K."/>
            <person name="Lindquist E.A."/>
            <person name="Lipzen A."/>
            <person name="Lundell T."/>
            <person name="Morin E."/>
            <person name="Murat C."/>
            <person name="Sun H."/>
            <person name="Tunlid A."/>
            <person name="Henrissat B."/>
            <person name="Grigoriev I.V."/>
            <person name="Hibbett D.S."/>
            <person name="Martin F."/>
            <person name="Nordberg H.P."/>
            <person name="Cantor M.N."/>
            <person name="Hua S.X."/>
        </authorList>
    </citation>
    <scope>NUCLEOTIDE SEQUENCE [LARGE SCALE GENOMIC DNA]</scope>
    <source>
        <strain evidence="2 3">Ve08.2h10</strain>
    </source>
</reference>
<feature type="chain" id="PRO_5002208419" evidence="1">
    <location>
        <begin position="27"/>
        <end position="595"/>
    </location>
</feature>
<reference evidence="3" key="2">
    <citation type="submission" date="2015-01" db="EMBL/GenBank/DDBJ databases">
        <title>Evolutionary Origins and Diversification of the Mycorrhizal Mutualists.</title>
        <authorList>
            <consortium name="DOE Joint Genome Institute"/>
            <consortium name="Mycorrhizal Genomics Consortium"/>
            <person name="Kohler A."/>
            <person name="Kuo A."/>
            <person name="Nagy L.G."/>
            <person name="Floudas D."/>
            <person name="Copeland A."/>
            <person name="Barry K.W."/>
            <person name="Cichocki N."/>
            <person name="Veneault-Fourrey C."/>
            <person name="LaButti K."/>
            <person name="Lindquist E.A."/>
            <person name="Lipzen A."/>
            <person name="Lundell T."/>
            <person name="Morin E."/>
            <person name="Murat C."/>
            <person name="Riley R."/>
            <person name="Ohm R."/>
            <person name="Sun H."/>
            <person name="Tunlid A."/>
            <person name="Henrissat B."/>
            <person name="Grigoriev I.V."/>
            <person name="Hibbett D.S."/>
            <person name="Martin F."/>
        </authorList>
    </citation>
    <scope>NUCLEOTIDE SEQUENCE [LARGE SCALE GENOMIC DNA]</scope>
    <source>
        <strain evidence="3">Ve08.2h10</strain>
    </source>
</reference>
<keyword evidence="3" id="KW-1185">Reference proteome</keyword>
<evidence type="ECO:0000256" key="1">
    <source>
        <dbReference type="SAM" id="SignalP"/>
    </source>
</evidence>
<evidence type="ECO:0000313" key="2">
    <source>
        <dbReference type="EMBL" id="KIK84863.1"/>
    </source>
</evidence>
<dbReference type="HOGENOM" id="CLU_022442_0_0_1"/>
<dbReference type="STRING" id="930991.A0A0D0D7M6"/>
<dbReference type="InParanoid" id="A0A0D0D7M6"/>
<evidence type="ECO:0000313" key="3">
    <source>
        <dbReference type="Proteomes" id="UP000054538"/>
    </source>
</evidence>
<accession>A0A0D0D7M6</accession>
<dbReference type="AlphaFoldDB" id="A0A0D0D7M6"/>
<keyword evidence="1" id="KW-0732">Signal</keyword>
<protein>
    <submittedName>
        <fullName evidence="2">Uncharacterized protein</fullName>
    </submittedName>
</protein>
<feature type="signal peptide" evidence="1">
    <location>
        <begin position="1"/>
        <end position="26"/>
    </location>
</feature>
<dbReference type="EMBL" id="KN825572">
    <property type="protein sequence ID" value="KIK84863.1"/>
    <property type="molecule type" value="Genomic_DNA"/>
</dbReference>
<name>A0A0D0D7M6_9AGAM</name>
<gene>
    <name evidence="2" type="ORF">PAXRUDRAFT_152837</name>
</gene>
<proteinExistence type="predicted"/>
<sequence>MFATPLMHHLFLSALVSAYLFVGTSAQAQTWCGKYYNASQMPQNQAPPPGGQFSLPATSQIPLLAFRCAPAIKPYLAEDAMTPAAVLIDSPVVHSEIMGAEAISLPPGSLSSAGTLNVTISLGGKILANGAVPLNATAYEIPFDFEGVTPRVSPYNLSCQATYSASGSSSPQTFSTSAALYFLPDPTSGAVTKMDLRTGALLAKPADGQGGDYQPVFPIGFYTEFAYLAGNLTVIDELQAQGFTIIHPIFEYTPDPATVFDVFNRMQERGIYFMYDMRYDYQTSTSVTQKVNSYKNWTNLLVWYTGDEPDGSSDPLNGTSNTYDLIYNIDGYHPVSLVLNCQDYYWSSYAAGTDIVMQDVYSTAVNVNVSAKFNTSCTPVYGVCGCDNCSPIPAGDFNAVPPNTLSSGSVEANSGIGSFFDISDRVSSFRNRMEVMGWQRTKTVWTVPQAFGGDPGDYWTRAPTGQEWVVATLISINHGALGVLPWIDPTPADIKTSASSLALSLPKITPFLFDPASVRSNYVVGGVDVATWSTSNQTLVIATNTYYVFQSVSWGDVGVGGNGATSLFSSGTAAPTSSGFTLGSVGSAAFVVSSG</sequence>